<evidence type="ECO:0000313" key="5">
    <source>
        <dbReference type="Proteomes" id="UP001139011"/>
    </source>
</evidence>
<dbReference type="InterPro" id="IPR016785">
    <property type="entry name" value="ComGD"/>
</dbReference>
<organism evidence="4 5">
    <name type="scientific">Fictibacillus marinisediminis</name>
    <dbReference type="NCBI Taxonomy" id="2878389"/>
    <lineage>
        <taxon>Bacteria</taxon>
        <taxon>Bacillati</taxon>
        <taxon>Bacillota</taxon>
        <taxon>Bacilli</taxon>
        <taxon>Bacillales</taxon>
        <taxon>Fictibacillaceae</taxon>
        <taxon>Fictibacillus</taxon>
    </lineage>
</organism>
<keyword evidence="3" id="KW-1133">Transmembrane helix</keyword>
<dbReference type="GO" id="GO:0030420">
    <property type="term" value="P:establishment of competence for transformation"/>
    <property type="evidence" value="ECO:0007669"/>
    <property type="project" value="UniProtKB-KW"/>
</dbReference>
<dbReference type="GO" id="GO:0009986">
    <property type="term" value="C:cell surface"/>
    <property type="evidence" value="ECO:0007669"/>
    <property type="project" value="UniProtKB-SubCell"/>
</dbReference>
<accession>A0A9X2BFV9</accession>
<protein>
    <submittedName>
        <fullName evidence="4">Type II secretion system GspH family protein</fullName>
    </submittedName>
</protein>
<keyword evidence="3" id="KW-0812">Transmembrane</keyword>
<comment type="subcellular location">
    <subcellularLocation>
        <location evidence="1">Cell surface</location>
    </subcellularLocation>
</comment>
<dbReference type="SUPFAM" id="SSF54523">
    <property type="entry name" value="Pili subunits"/>
    <property type="match status" value="1"/>
</dbReference>
<dbReference type="PROSITE" id="PS51257">
    <property type="entry name" value="PROKAR_LIPOPROTEIN"/>
    <property type="match status" value="1"/>
</dbReference>
<dbReference type="NCBIfam" id="TIGR02532">
    <property type="entry name" value="IV_pilin_GFxxxE"/>
    <property type="match status" value="1"/>
</dbReference>
<feature type="transmembrane region" description="Helical" evidence="3">
    <location>
        <begin position="12"/>
        <end position="30"/>
    </location>
</feature>
<comment type="caution">
    <text evidence="4">The sequence shown here is derived from an EMBL/GenBank/DDBJ whole genome shotgun (WGS) entry which is preliminary data.</text>
</comment>
<dbReference type="Pfam" id="PF07963">
    <property type="entry name" value="N_methyl"/>
    <property type="match status" value="1"/>
</dbReference>
<dbReference type="AlphaFoldDB" id="A0A9X2BFV9"/>
<dbReference type="InterPro" id="IPR045584">
    <property type="entry name" value="Pilin-like"/>
</dbReference>
<evidence type="ECO:0000256" key="1">
    <source>
        <dbReference type="ARBA" id="ARBA00004241"/>
    </source>
</evidence>
<dbReference type="PIRSF" id="PIRSF021292">
    <property type="entry name" value="Competence_ComGD"/>
    <property type="match status" value="1"/>
</dbReference>
<evidence type="ECO:0000313" key="4">
    <source>
        <dbReference type="EMBL" id="MCK6257682.1"/>
    </source>
</evidence>
<dbReference type="RefSeq" id="WP_248253121.1">
    <property type="nucleotide sequence ID" value="NZ_JAIWJX010000002.1"/>
</dbReference>
<proteinExistence type="predicted"/>
<keyword evidence="2" id="KW-0178">Competence</keyword>
<dbReference type="Proteomes" id="UP001139011">
    <property type="component" value="Unassembled WGS sequence"/>
</dbReference>
<sequence>MKRQIERINGYTLLELIIVLSIGSILLSVACASLQKYYKGREVHFFLEQFKRDLYFTQRTAINEQKLVHLHIFPGENRYIITTGMNEVYKNVKFPKQIQFESATMSLKITYNKIGNISTSGTMIIKTDAGRYKVVFLLGKGRFYAERF</sequence>
<gene>
    <name evidence="4" type="ORF">LCY76_13890</name>
</gene>
<evidence type="ECO:0000256" key="2">
    <source>
        <dbReference type="ARBA" id="ARBA00023287"/>
    </source>
</evidence>
<name>A0A9X2BFV9_9BACL</name>
<keyword evidence="5" id="KW-1185">Reference proteome</keyword>
<keyword evidence="3" id="KW-0472">Membrane</keyword>
<evidence type="ECO:0000256" key="3">
    <source>
        <dbReference type="SAM" id="Phobius"/>
    </source>
</evidence>
<reference evidence="4" key="1">
    <citation type="submission" date="2021-09" db="EMBL/GenBank/DDBJ databases">
        <title>Genome analysis of Fictibacillus sp. KIGAM418 isolated from marine sediment.</title>
        <authorList>
            <person name="Seo M.-J."/>
            <person name="Cho E.-S."/>
            <person name="Hwang C.Y."/>
        </authorList>
    </citation>
    <scope>NUCLEOTIDE SEQUENCE</scope>
    <source>
        <strain evidence="4">KIGAM418</strain>
    </source>
</reference>
<dbReference type="NCBIfam" id="NF040982">
    <property type="entry name" value="ComGD"/>
    <property type="match status" value="1"/>
</dbReference>
<dbReference type="InterPro" id="IPR012902">
    <property type="entry name" value="N_methyl_site"/>
</dbReference>
<dbReference type="EMBL" id="JAIWJX010000002">
    <property type="protein sequence ID" value="MCK6257682.1"/>
    <property type="molecule type" value="Genomic_DNA"/>
</dbReference>